<keyword evidence="3 6" id="KW-0812">Transmembrane</keyword>
<dbReference type="Proteomes" id="UP000608662">
    <property type="component" value="Unassembled WGS sequence"/>
</dbReference>
<proteinExistence type="inferred from homology"/>
<name>A0A847UDF7_9EURY</name>
<reference evidence="7" key="1">
    <citation type="submission" date="2019-12" db="EMBL/GenBank/DDBJ databases">
        <title>Whole-genome sequence of Halomicrobium mukohataei pws1.</title>
        <authorList>
            <person name="Verma D.K."/>
            <person name="Gopal K."/>
            <person name="Prasad E.S."/>
        </authorList>
    </citation>
    <scope>NUCLEOTIDE SEQUENCE</scope>
    <source>
        <strain evidence="7">Pws1</strain>
    </source>
</reference>
<feature type="transmembrane region" description="Helical" evidence="6">
    <location>
        <begin position="12"/>
        <end position="28"/>
    </location>
</feature>
<dbReference type="EMBL" id="WOYG01000001">
    <property type="protein sequence ID" value="NLV09414.1"/>
    <property type="molecule type" value="Genomic_DNA"/>
</dbReference>
<keyword evidence="4 6" id="KW-1133">Transmembrane helix</keyword>
<evidence type="ECO:0000256" key="4">
    <source>
        <dbReference type="ARBA" id="ARBA00022989"/>
    </source>
</evidence>
<gene>
    <name evidence="7" type="ORF">GOC74_05670</name>
</gene>
<keyword evidence="5 6" id="KW-0472">Membrane</keyword>
<comment type="caution">
    <text evidence="7">The sequence shown here is derived from an EMBL/GenBank/DDBJ whole genome shotgun (WGS) entry which is preliminary data.</text>
</comment>
<feature type="transmembrane region" description="Helical" evidence="6">
    <location>
        <begin position="166"/>
        <end position="186"/>
    </location>
</feature>
<dbReference type="SMART" id="SM01021">
    <property type="entry name" value="Bac_rhodopsin"/>
    <property type="match status" value="1"/>
</dbReference>
<organism evidence="7 8">
    <name type="scientific">Halomicrobium mukohataei</name>
    <dbReference type="NCBI Taxonomy" id="57705"/>
    <lineage>
        <taxon>Archaea</taxon>
        <taxon>Methanobacteriati</taxon>
        <taxon>Methanobacteriota</taxon>
        <taxon>Stenosarchaea group</taxon>
        <taxon>Halobacteria</taxon>
        <taxon>Halobacteriales</taxon>
        <taxon>Haloarculaceae</taxon>
        <taxon>Halomicrobium</taxon>
    </lineage>
</organism>
<feature type="transmembrane region" description="Helical" evidence="6">
    <location>
        <begin position="192"/>
        <end position="214"/>
    </location>
</feature>
<evidence type="ECO:0000256" key="2">
    <source>
        <dbReference type="ARBA" id="ARBA00008130"/>
    </source>
</evidence>
<dbReference type="InterPro" id="IPR001425">
    <property type="entry name" value="Arc/bac/fun_rhodopsins"/>
</dbReference>
<feature type="transmembrane region" description="Helical" evidence="6">
    <location>
        <begin position="40"/>
        <end position="65"/>
    </location>
</feature>
<evidence type="ECO:0000256" key="3">
    <source>
        <dbReference type="ARBA" id="ARBA00022692"/>
    </source>
</evidence>
<dbReference type="GO" id="GO:0016020">
    <property type="term" value="C:membrane"/>
    <property type="evidence" value="ECO:0007669"/>
    <property type="project" value="UniProtKB-SubCell"/>
</dbReference>
<dbReference type="OrthoDB" id="330248at2157"/>
<protein>
    <submittedName>
        <fullName evidence="7">Rhodopsin</fullName>
    </submittedName>
</protein>
<dbReference type="RefSeq" id="WP_170093284.1">
    <property type="nucleotide sequence ID" value="NZ_WOYG01000001.1"/>
</dbReference>
<feature type="transmembrane region" description="Helical" evidence="6">
    <location>
        <begin position="77"/>
        <end position="102"/>
    </location>
</feature>
<evidence type="ECO:0000313" key="8">
    <source>
        <dbReference type="Proteomes" id="UP000608662"/>
    </source>
</evidence>
<dbReference type="Gene3D" id="1.20.1070.10">
    <property type="entry name" value="Rhodopsin 7-helix transmembrane proteins"/>
    <property type="match status" value="1"/>
</dbReference>
<accession>A0A847UDF7</accession>
<dbReference type="SUPFAM" id="SSF81321">
    <property type="entry name" value="Family A G protein-coupled receptor-like"/>
    <property type="match status" value="1"/>
</dbReference>
<evidence type="ECO:0000313" key="7">
    <source>
        <dbReference type="EMBL" id="NLV09414.1"/>
    </source>
</evidence>
<dbReference type="AlphaFoldDB" id="A0A847UDF7"/>
<comment type="subcellular location">
    <subcellularLocation>
        <location evidence="1">Membrane</location>
        <topology evidence="1">Multi-pass membrane protein</topology>
    </subcellularLocation>
</comment>
<evidence type="ECO:0000256" key="6">
    <source>
        <dbReference type="SAM" id="Phobius"/>
    </source>
</evidence>
<evidence type="ECO:0000256" key="5">
    <source>
        <dbReference type="ARBA" id="ARBA00023136"/>
    </source>
</evidence>
<evidence type="ECO:0000256" key="1">
    <source>
        <dbReference type="ARBA" id="ARBA00004141"/>
    </source>
</evidence>
<comment type="similarity">
    <text evidence="2">Belongs to the archaeal/bacterial/fungal opsin family.</text>
</comment>
<feature type="transmembrane region" description="Helical" evidence="6">
    <location>
        <begin position="122"/>
        <end position="146"/>
    </location>
</feature>
<sequence>MIEAATLHGFRAGVYVVALMVLLAWYRRVPDDQRAFCRPVLFVVGFAAVATALVAAGVGTVTVGTGEVVVPSVLDDLVAYMLLYAVMARLAGIDGRALGAIVFTPVAQRLGFEVATVTDGPIALLGLVILVGGHLALAAFLLGPIWRRAQAVPEQPRLLHWKARNLLLFIVGMFVVFVLLALFGIFDNFTTLIVQQYMTVLLRVGFAGFLFTNLDAVGAASLRPSTASGATPAD</sequence>